<reference evidence="2" key="1">
    <citation type="submission" date="2017-11" db="EMBL/GenBank/DDBJ databases">
        <authorList>
            <person name="Lima N.C."/>
            <person name="Parody-Merino A.M."/>
            <person name="Battley P.F."/>
            <person name="Fidler A.E."/>
            <person name="Prosdocimi F."/>
        </authorList>
    </citation>
    <scope>NUCLEOTIDE SEQUENCE [LARGE SCALE GENOMIC DNA]</scope>
</reference>
<dbReference type="AlphaFoldDB" id="A0A2I0UP74"/>
<evidence type="ECO:0000313" key="2">
    <source>
        <dbReference type="Proteomes" id="UP000233556"/>
    </source>
</evidence>
<protein>
    <submittedName>
        <fullName evidence="1">Ubiquitin carboxyl-terminal hydrolase 4</fullName>
    </submittedName>
</protein>
<dbReference type="EMBL" id="KZ505668">
    <property type="protein sequence ID" value="PKU47833.1"/>
    <property type="molecule type" value="Genomic_DNA"/>
</dbReference>
<accession>A0A2I0UP74</accession>
<organism evidence="1 2">
    <name type="scientific">Limosa lapponica baueri</name>
    <dbReference type="NCBI Taxonomy" id="1758121"/>
    <lineage>
        <taxon>Eukaryota</taxon>
        <taxon>Metazoa</taxon>
        <taxon>Chordata</taxon>
        <taxon>Craniata</taxon>
        <taxon>Vertebrata</taxon>
        <taxon>Euteleostomi</taxon>
        <taxon>Archelosauria</taxon>
        <taxon>Archosauria</taxon>
        <taxon>Dinosauria</taxon>
        <taxon>Saurischia</taxon>
        <taxon>Theropoda</taxon>
        <taxon>Coelurosauria</taxon>
        <taxon>Aves</taxon>
        <taxon>Neognathae</taxon>
        <taxon>Neoaves</taxon>
        <taxon>Charadriiformes</taxon>
        <taxon>Scolopacidae</taxon>
        <taxon>Limosa</taxon>
    </lineage>
</organism>
<dbReference type="Proteomes" id="UP000233556">
    <property type="component" value="Unassembled WGS sequence"/>
</dbReference>
<name>A0A2I0UP74_LIMLA</name>
<keyword evidence="2" id="KW-1185">Reference proteome</keyword>
<gene>
    <name evidence="1" type="ORF">llap_1872</name>
</gene>
<reference evidence="2" key="2">
    <citation type="submission" date="2017-12" db="EMBL/GenBank/DDBJ databases">
        <title>Genome sequence of the Bar-tailed Godwit (Limosa lapponica baueri).</title>
        <authorList>
            <person name="Lima N.C.B."/>
            <person name="Parody-Merino A.M."/>
            <person name="Battley P.F."/>
            <person name="Fidler A.E."/>
            <person name="Prosdocimi F."/>
        </authorList>
    </citation>
    <scope>NUCLEOTIDE SEQUENCE [LARGE SCALE GENOMIC DNA]</scope>
</reference>
<dbReference type="GO" id="GO:0016787">
    <property type="term" value="F:hydrolase activity"/>
    <property type="evidence" value="ECO:0007669"/>
    <property type="project" value="UniProtKB-KW"/>
</dbReference>
<proteinExistence type="predicted"/>
<keyword evidence="1" id="KW-0378">Hydrolase</keyword>
<sequence length="187" mass="21222">MEERYPLKEDLVNYQGKWTNSESGIQYLRELAVVEEIYRSLDSNQAPKDPDEVHCMWSMWWEFLWSTPSSYTSTLALMSWAGIKAPTVGRLARQLQQFKENLSSTPTLQACVSAGERLSQQLLLFKDSMSSSSPKAAIISAVLCSRGKALWAHFHATLSFCLHDHKEDMRRWDGEPTSSLEAGVCEL</sequence>
<evidence type="ECO:0000313" key="1">
    <source>
        <dbReference type="EMBL" id="PKU47833.1"/>
    </source>
</evidence>